<dbReference type="InterPro" id="IPR039425">
    <property type="entry name" value="RNA_pol_sigma-70-like"/>
</dbReference>
<evidence type="ECO:0000313" key="9">
    <source>
        <dbReference type="Proteomes" id="UP000482800"/>
    </source>
</evidence>
<dbReference type="InterPro" id="IPR013325">
    <property type="entry name" value="RNA_pol_sigma_r2"/>
</dbReference>
<dbReference type="InterPro" id="IPR014325">
    <property type="entry name" value="RNA_pol_sigma-E_actinobac"/>
</dbReference>
<keyword evidence="4" id="KW-0238">DNA-binding</keyword>
<evidence type="ECO:0000256" key="2">
    <source>
        <dbReference type="ARBA" id="ARBA00023015"/>
    </source>
</evidence>
<dbReference type="InterPro" id="IPR036388">
    <property type="entry name" value="WH-like_DNA-bd_sf"/>
</dbReference>
<name>A0A6V8KSQ4_9ACTN</name>
<dbReference type="GO" id="GO:0003677">
    <property type="term" value="F:DNA binding"/>
    <property type="evidence" value="ECO:0007669"/>
    <property type="project" value="UniProtKB-KW"/>
</dbReference>
<evidence type="ECO:0000256" key="3">
    <source>
        <dbReference type="ARBA" id="ARBA00023082"/>
    </source>
</evidence>
<gene>
    <name evidence="8" type="ORF">Phou_078150</name>
</gene>
<dbReference type="Gene3D" id="1.10.10.10">
    <property type="entry name" value="Winged helix-like DNA-binding domain superfamily/Winged helix DNA-binding domain"/>
    <property type="match status" value="1"/>
</dbReference>
<dbReference type="GO" id="GO:0016987">
    <property type="term" value="F:sigma factor activity"/>
    <property type="evidence" value="ECO:0007669"/>
    <property type="project" value="UniProtKB-KW"/>
</dbReference>
<feature type="domain" description="RNA polymerase sigma factor 70 region 4 type 2" evidence="7">
    <location>
        <begin position="105"/>
        <end position="156"/>
    </location>
</feature>
<accession>A0A6V8KSQ4</accession>
<dbReference type="PANTHER" id="PTHR43133">
    <property type="entry name" value="RNA POLYMERASE ECF-TYPE SIGMA FACTO"/>
    <property type="match status" value="1"/>
</dbReference>
<proteinExistence type="inferred from homology"/>
<dbReference type="Gene3D" id="1.10.1740.10">
    <property type="match status" value="1"/>
</dbReference>
<dbReference type="RefSeq" id="WP_173066379.1">
    <property type="nucleotide sequence ID" value="NZ_BAABGO010000032.1"/>
</dbReference>
<reference evidence="8 9" key="1">
    <citation type="submission" date="2020-03" db="EMBL/GenBank/DDBJ databases">
        <title>Whole genome shotgun sequence of Phytohabitans houttuyneae NBRC 108639.</title>
        <authorList>
            <person name="Komaki H."/>
            <person name="Tamura T."/>
        </authorList>
    </citation>
    <scope>NUCLEOTIDE SEQUENCE [LARGE SCALE GENOMIC DNA]</scope>
    <source>
        <strain evidence="8 9">NBRC 108639</strain>
    </source>
</reference>
<evidence type="ECO:0000259" key="6">
    <source>
        <dbReference type="Pfam" id="PF04542"/>
    </source>
</evidence>
<dbReference type="SUPFAM" id="SSF88946">
    <property type="entry name" value="Sigma2 domain of RNA polymerase sigma factors"/>
    <property type="match status" value="1"/>
</dbReference>
<dbReference type="AlphaFoldDB" id="A0A6V8KSQ4"/>
<keyword evidence="5" id="KW-0804">Transcription</keyword>
<dbReference type="GO" id="GO:0006352">
    <property type="term" value="P:DNA-templated transcription initiation"/>
    <property type="evidence" value="ECO:0007669"/>
    <property type="project" value="InterPro"/>
</dbReference>
<dbReference type="NCBIfam" id="TIGR02983">
    <property type="entry name" value="SigE-fam_strep"/>
    <property type="match status" value="1"/>
</dbReference>
<comment type="similarity">
    <text evidence="1">Belongs to the sigma-70 factor family. ECF subfamily.</text>
</comment>
<comment type="caution">
    <text evidence="8">The sequence shown here is derived from an EMBL/GenBank/DDBJ whole genome shotgun (WGS) entry which is preliminary data.</text>
</comment>
<dbReference type="InterPro" id="IPR013249">
    <property type="entry name" value="RNA_pol_sigma70_r4_t2"/>
</dbReference>
<keyword evidence="2" id="KW-0805">Transcription regulation</keyword>
<evidence type="ECO:0000313" key="8">
    <source>
        <dbReference type="EMBL" id="GFJ83635.1"/>
    </source>
</evidence>
<dbReference type="InterPro" id="IPR007627">
    <property type="entry name" value="RNA_pol_sigma70_r2"/>
</dbReference>
<protein>
    <submittedName>
        <fullName evidence="8">RNA polymerase sigma factor</fullName>
    </submittedName>
</protein>
<keyword evidence="9" id="KW-1185">Reference proteome</keyword>
<dbReference type="PANTHER" id="PTHR43133:SF50">
    <property type="entry name" value="ECF RNA POLYMERASE SIGMA FACTOR SIGM"/>
    <property type="match status" value="1"/>
</dbReference>
<evidence type="ECO:0000256" key="4">
    <source>
        <dbReference type="ARBA" id="ARBA00023125"/>
    </source>
</evidence>
<organism evidence="8 9">
    <name type="scientific">Phytohabitans houttuyneae</name>
    <dbReference type="NCBI Taxonomy" id="1076126"/>
    <lineage>
        <taxon>Bacteria</taxon>
        <taxon>Bacillati</taxon>
        <taxon>Actinomycetota</taxon>
        <taxon>Actinomycetes</taxon>
        <taxon>Micromonosporales</taxon>
        <taxon>Micromonosporaceae</taxon>
    </lineage>
</organism>
<dbReference type="CDD" id="cd06171">
    <property type="entry name" value="Sigma70_r4"/>
    <property type="match status" value="1"/>
</dbReference>
<dbReference type="EMBL" id="BLPF01000003">
    <property type="protein sequence ID" value="GFJ83635.1"/>
    <property type="molecule type" value="Genomic_DNA"/>
</dbReference>
<sequence length="191" mass="20935">MAVSRDDAFHSFFEMHHAELARLAYLVTGEAEVADDLAADALLEVWRHWDRVAAADSPIAYARGVLANLARNRIRRLSRERRGLLGLGLLWRDRTQDVDVPAVVDLRQALHRLPYRRRACVVLRYAFDLSERETARALGISVGTVKSQTSRGVAQLTALLGGQSASTSDGARWLAPASRAIVPPGPSGRGS</sequence>
<dbReference type="Proteomes" id="UP000482800">
    <property type="component" value="Unassembled WGS sequence"/>
</dbReference>
<evidence type="ECO:0000256" key="1">
    <source>
        <dbReference type="ARBA" id="ARBA00010641"/>
    </source>
</evidence>
<keyword evidence="3" id="KW-0731">Sigma factor</keyword>
<dbReference type="SUPFAM" id="SSF88659">
    <property type="entry name" value="Sigma3 and sigma4 domains of RNA polymerase sigma factors"/>
    <property type="match status" value="1"/>
</dbReference>
<evidence type="ECO:0000256" key="5">
    <source>
        <dbReference type="ARBA" id="ARBA00023163"/>
    </source>
</evidence>
<dbReference type="InterPro" id="IPR013324">
    <property type="entry name" value="RNA_pol_sigma_r3/r4-like"/>
</dbReference>
<dbReference type="Pfam" id="PF08281">
    <property type="entry name" value="Sigma70_r4_2"/>
    <property type="match status" value="1"/>
</dbReference>
<evidence type="ECO:0000259" key="7">
    <source>
        <dbReference type="Pfam" id="PF08281"/>
    </source>
</evidence>
<reference evidence="8 9" key="2">
    <citation type="submission" date="2020-03" db="EMBL/GenBank/DDBJ databases">
        <authorList>
            <person name="Ichikawa N."/>
            <person name="Kimura A."/>
            <person name="Kitahashi Y."/>
            <person name="Uohara A."/>
        </authorList>
    </citation>
    <scope>NUCLEOTIDE SEQUENCE [LARGE SCALE GENOMIC DNA]</scope>
    <source>
        <strain evidence="8 9">NBRC 108639</strain>
    </source>
</reference>
<feature type="domain" description="RNA polymerase sigma-70 region 2" evidence="6">
    <location>
        <begin position="12"/>
        <end position="79"/>
    </location>
</feature>
<dbReference type="Pfam" id="PF04542">
    <property type="entry name" value="Sigma70_r2"/>
    <property type="match status" value="1"/>
</dbReference>